<evidence type="ECO:0008006" key="4">
    <source>
        <dbReference type="Google" id="ProtNLM"/>
    </source>
</evidence>
<evidence type="ECO:0000313" key="2">
    <source>
        <dbReference type="EMBL" id="ONK58637.1"/>
    </source>
</evidence>
<feature type="transmembrane region" description="Helical" evidence="1">
    <location>
        <begin position="330"/>
        <end position="349"/>
    </location>
</feature>
<organism evidence="2 3">
    <name type="scientific">Asparagus officinalis</name>
    <name type="common">Garden asparagus</name>
    <dbReference type="NCBI Taxonomy" id="4686"/>
    <lineage>
        <taxon>Eukaryota</taxon>
        <taxon>Viridiplantae</taxon>
        <taxon>Streptophyta</taxon>
        <taxon>Embryophyta</taxon>
        <taxon>Tracheophyta</taxon>
        <taxon>Spermatophyta</taxon>
        <taxon>Magnoliopsida</taxon>
        <taxon>Liliopsida</taxon>
        <taxon>Asparagales</taxon>
        <taxon>Asparagaceae</taxon>
        <taxon>Asparagoideae</taxon>
        <taxon>Asparagus</taxon>
    </lineage>
</organism>
<keyword evidence="1" id="KW-1133">Transmembrane helix</keyword>
<dbReference type="Pfam" id="PF12576">
    <property type="entry name" value="DUF3754"/>
    <property type="match status" value="1"/>
</dbReference>
<evidence type="ECO:0000313" key="3">
    <source>
        <dbReference type="Proteomes" id="UP000243459"/>
    </source>
</evidence>
<keyword evidence="1" id="KW-0472">Membrane</keyword>
<gene>
    <name evidence="2" type="ORF">A4U43_C09F15100</name>
</gene>
<keyword evidence="3" id="KW-1185">Reference proteome</keyword>
<sequence>MGRKKKKEVIRLERESVIPILKPKLVTILAGSIEQASDKGEFAKLCRRVEYTVRAWYNLQFEDLMHMYTLFDPIHGAQKLKQYNLPPDEIDALEQDFLTCLFEVMEKSNFKIITDEELEVAKSGQYLLNFPVKVDESKLDKDVFPRFFRDHPHENLPAFSDKFIMFRRGIGIDHTTNIFFKEKINTIIFRIWMGFLTVTFLKRLFFKKKPKGCKIADEASSVEDEDLHVERIRIENMRLSMKNLFGKVTLQEPTFERIIILYRHSANRKIPRRAIFIKHFKNIPMADMELVLPEKINPSLTPMDWIKFLITAVFGLVTLISSISILKVDIWVVAPILVAIVGYALKVYFSFQQKIIAYQNLITRSMYDKQLDSGRGTLLHLCDDVIQQEVKEVIVSFFVLMKQGNATIQELDLRCEELIKQKFGDQCNFEVLDAVQKLEKLGIVSLDSTGRISCVPLSEANEIIGTTTEEVVIRAKLGATAEAVDGYLLRHATPAALPVMEVTFERFRRGVAKAATRKTT</sequence>
<dbReference type="Proteomes" id="UP000243459">
    <property type="component" value="Chromosome 9"/>
</dbReference>
<protein>
    <recommendedName>
        <fullName evidence="4">Aminopeptidase</fullName>
    </recommendedName>
</protein>
<dbReference type="Gramene" id="ONK58637">
    <property type="protein sequence ID" value="ONK58637"/>
    <property type="gene ID" value="A4U43_C09F15100"/>
</dbReference>
<reference evidence="3" key="1">
    <citation type="journal article" date="2017" name="Nat. Commun.">
        <title>The asparagus genome sheds light on the origin and evolution of a young Y chromosome.</title>
        <authorList>
            <person name="Harkess A."/>
            <person name="Zhou J."/>
            <person name="Xu C."/>
            <person name="Bowers J.E."/>
            <person name="Van der Hulst R."/>
            <person name="Ayyampalayam S."/>
            <person name="Mercati F."/>
            <person name="Riccardi P."/>
            <person name="McKain M.R."/>
            <person name="Kakrana A."/>
            <person name="Tang H."/>
            <person name="Ray J."/>
            <person name="Groenendijk J."/>
            <person name="Arikit S."/>
            <person name="Mathioni S.M."/>
            <person name="Nakano M."/>
            <person name="Shan H."/>
            <person name="Telgmann-Rauber A."/>
            <person name="Kanno A."/>
            <person name="Yue Z."/>
            <person name="Chen H."/>
            <person name="Li W."/>
            <person name="Chen Y."/>
            <person name="Xu X."/>
            <person name="Zhang Y."/>
            <person name="Luo S."/>
            <person name="Chen H."/>
            <person name="Gao J."/>
            <person name="Mao Z."/>
            <person name="Pires J.C."/>
            <person name="Luo M."/>
            <person name="Kudrna D."/>
            <person name="Wing R.A."/>
            <person name="Meyers B.C."/>
            <person name="Yi K."/>
            <person name="Kong H."/>
            <person name="Lavrijsen P."/>
            <person name="Sunseri F."/>
            <person name="Falavigna A."/>
            <person name="Ye Y."/>
            <person name="Leebens-Mack J.H."/>
            <person name="Chen G."/>
        </authorList>
    </citation>
    <scope>NUCLEOTIDE SEQUENCE [LARGE SCALE GENOMIC DNA]</scope>
    <source>
        <strain evidence="3">cv. DH0086</strain>
    </source>
</reference>
<dbReference type="EMBL" id="CM007389">
    <property type="protein sequence ID" value="ONK58637.1"/>
    <property type="molecule type" value="Genomic_DNA"/>
</dbReference>
<dbReference type="PANTHER" id="PTHR33645:SF11">
    <property type="entry name" value="AMINOPEPTIDASE (DUF3754)"/>
    <property type="match status" value="1"/>
</dbReference>
<feature type="transmembrane region" description="Helical" evidence="1">
    <location>
        <begin position="187"/>
        <end position="205"/>
    </location>
</feature>
<name>A0A5P1EB03_ASPOF</name>
<keyword evidence="1" id="KW-0812">Transmembrane</keyword>
<proteinExistence type="predicted"/>
<feature type="transmembrane region" description="Helical" evidence="1">
    <location>
        <begin position="305"/>
        <end position="324"/>
    </location>
</feature>
<evidence type="ECO:0000256" key="1">
    <source>
        <dbReference type="SAM" id="Phobius"/>
    </source>
</evidence>
<accession>A0A5P1EB03</accession>
<dbReference type="OrthoDB" id="2020015at2759"/>
<dbReference type="AlphaFoldDB" id="A0A5P1EB03"/>
<dbReference type="PANTHER" id="PTHR33645">
    <property type="entry name" value="AMINOPEPTIDASE (DUF3754)"/>
    <property type="match status" value="1"/>
</dbReference>
<dbReference type="InterPro" id="IPR022227">
    <property type="entry name" value="DUF3754"/>
</dbReference>